<sequence length="226" mass="24950">MPSKGAVMKKKLLIGSYVLIVILGITVFISTDGFKGKNYEAVQAGEKFYKQECAICHGDTGKGEGKQVGTAISSQVFLSSVSDKDLYNYVKYGRPEAAMPAYGPRISEEQLKNVVAYMRNWQKEKVKFDVPEKITGSVAEGEKVYNLSCIQCHGEAGAGKPKMGTALSHPLYLKYTTDKQIWIGTAYGRENTRMAPSLKGLEGVRQLSEKQISDVVSYIRSLENKE</sequence>
<keyword evidence="4" id="KW-0249">Electron transport</keyword>
<dbReference type="InterPro" id="IPR050597">
    <property type="entry name" value="Cytochrome_c_Oxidase_Subunit"/>
</dbReference>
<keyword evidence="1" id="KW-0813">Transport</keyword>
<evidence type="ECO:0000256" key="3">
    <source>
        <dbReference type="ARBA" id="ARBA00022723"/>
    </source>
</evidence>
<keyword evidence="3 6" id="KW-0479">Metal-binding</keyword>
<dbReference type="OrthoDB" id="9779283at2"/>
<dbReference type="AlphaFoldDB" id="A0A417YV43"/>
<gene>
    <name evidence="9" type="ORF">D1B31_09140</name>
</gene>
<dbReference type="Pfam" id="PF13442">
    <property type="entry name" value="Cytochrome_CBB3"/>
    <property type="match status" value="1"/>
</dbReference>
<evidence type="ECO:0000256" key="2">
    <source>
        <dbReference type="ARBA" id="ARBA00022617"/>
    </source>
</evidence>
<accession>A0A417YV43</accession>
<dbReference type="GO" id="GO:0005506">
    <property type="term" value="F:iron ion binding"/>
    <property type="evidence" value="ECO:0007669"/>
    <property type="project" value="InterPro"/>
</dbReference>
<keyword evidence="10" id="KW-1185">Reference proteome</keyword>
<dbReference type="Pfam" id="PF00034">
    <property type="entry name" value="Cytochrom_C"/>
    <property type="match status" value="1"/>
</dbReference>
<dbReference type="PRINTS" id="PR00605">
    <property type="entry name" value="CYTCHROMECIC"/>
</dbReference>
<organism evidence="9 10">
    <name type="scientific">Neobacillus notoginsengisoli</name>
    <dbReference type="NCBI Taxonomy" id="1578198"/>
    <lineage>
        <taxon>Bacteria</taxon>
        <taxon>Bacillati</taxon>
        <taxon>Bacillota</taxon>
        <taxon>Bacilli</taxon>
        <taxon>Bacillales</taxon>
        <taxon>Bacillaceae</taxon>
        <taxon>Neobacillus</taxon>
    </lineage>
</organism>
<dbReference type="GO" id="GO:0009055">
    <property type="term" value="F:electron transfer activity"/>
    <property type="evidence" value="ECO:0007669"/>
    <property type="project" value="InterPro"/>
</dbReference>
<evidence type="ECO:0000256" key="7">
    <source>
        <dbReference type="SAM" id="Phobius"/>
    </source>
</evidence>
<keyword evidence="7" id="KW-0472">Membrane</keyword>
<dbReference type="Gene3D" id="1.10.760.10">
    <property type="entry name" value="Cytochrome c-like domain"/>
    <property type="match status" value="2"/>
</dbReference>
<evidence type="ECO:0000259" key="8">
    <source>
        <dbReference type="PROSITE" id="PS51007"/>
    </source>
</evidence>
<evidence type="ECO:0000313" key="10">
    <source>
        <dbReference type="Proteomes" id="UP000284416"/>
    </source>
</evidence>
<evidence type="ECO:0000313" key="9">
    <source>
        <dbReference type="EMBL" id="RHW41098.1"/>
    </source>
</evidence>
<keyword evidence="5 6" id="KW-0408">Iron</keyword>
<evidence type="ECO:0000256" key="5">
    <source>
        <dbReference type="ARBA" id="ARBA00023004"/>
    </source>
</evidence>
<keyword evidence="7" id="KW-0812">Transmembrane</keyword>
<feature type="transmembrane region" description="Helical" evidence="7">
    <location>
        <begin position="12"/>
        <end position="30"/>
    </location>
</feature>
<dbReference type="InterPro" id="IPR009056">
    <property type="entry name" value="Cyt_c-like_dom"/>
</dbReference>
<feature type="domain" description="Cytochrome c" evidence="8">
    <location>
        <begin position="40"/>
        <end position="122"/>
    </location>
</feature>
<dbReference type="InterPro" id="IPR008168">
    <property type="entry name" value="Cyt_C_IC"/>
</dbReference>
<protein>
    <submittedName>
        <fullName evidence="9">Cytochrome c</fullName>
    </submittedName>
</protein>
<comment type="caution">
    <text evidence="9">The sequence shown here is derived from an EMBL/GenBank/DDBJ whole genome shotgun (WGS) entry which is preliminary data.</text>
</comment>
<keyword evidence="2 6" id="KW-0349">Heme</keyword>
<evidence type="ECO:0000256" key="6">
    <source>
        <dbReference type="PROSITE-ProRule" id="PRU00433"/>
    </source>
</evidence>
<dbReference type="PANTHER" id="PTHR33751:SF1">
    <property type="entry name" value="CBB3-TYPE CYTOCHROME C OXIDASE SUBUNIT FIXP"/>
    <property type="match status" value="1"/>
</dbReference>
<dbReference type="SUPFAM" id="SSF46626">
    <property type="entry name" value="Cytochrome c"/>
    <property type="match status" value="2"/>
</dbReference>
<dbReference type="InterPro" id="IPR036909">
    <property type="entry name" value="Cyt_c-like_dom_sf"/>
</dbReference>
<evidence type="ECO:0000256" key="4">
    <source>
        <dbReference type="ARBA" id="ARBA00022982"/>
    </source>
</evidence>
<dbReference type="PROSITE" id="PS51007">
    <property type="entry name" value="CYTC"/>
    <property type="match status" value="2"/>
</dbReference>
<dbReference type="EMBL" id="QWEG01000005">
    <property type="protein sequence ID" value="RHW41098.1"/>
    <property type="molecule type" value="Genomic_DNA"/>
</dbReference>
<keyword evidence="7" id="KW-1133">Transmembrane helix</keyword>
<dbReference type="PANTHER" id="PTHR33751">
    <property type="entry name" value="CBB3-TYPE CYTOCHROME C OXIDASE SUBUNIT FIXP"/>
    <property type="match status" value="1"/>
</dbReference>
<reference evidence="9 10" key="1">
    <citation type="journal article" date="2017" name="Int. J. Syst. Evol. Microbiol.">
        <title>Bacillus notoginsengisoli sp. nov., a novel bacterium isolated from the rhizosphere of Panax notoginseng.</title>
        <authorList>
            <person name="Zhang M.Y."/>
            <person name="Cheng J."/>
            <person name="Cai Y."/>
            <person name="Zhang T.Y."/>
            <person name="Wu Y.Y."/>
            <person name="Manikprabhu D."/>
            <person name="Li W.J."/>
            <person name="Zhang Y.X."/>
        </authorList>
    </citation>
    <scope>NUCLEOTIDE SEQUENCE [LARGE SCALE GENOMIC DNA]</scope>
    <source>
        <strain evidence="9 10">JCM 30743</strain>
    </source>
</reference>
<name>A0A417YV43_9BACI</name>
<dbReference type="Proteomes" id="UP000284416">
    <property type="component" value="Unassembled WGS sequence"/>
</dbReference>
<feature type="domain" description="Cytochrome c" evidence="8">
    <location>
        <begin position="136"/>
        <end position="223"/>
    </location>
</feature>
<dbReference type="GO" id="GO:0020037">
    <property type="term" value="F:heme binding"/>
    <property type="evidence" value="ECO:0007669"/>
    <property type="project" value="InterPro"/>
</dbReference>
<proteinExistence type="predicted"/>
<evidence type="ECO:0000256" key="1">
    <source>
        <dbReference type="ARBA" id="ARBA00022448"/>
    </source>
</evidence>